<dbReference type="InterPro" id="IPR042099">
    <property type="entry name" value="ANL_N_sf"/>
</dbReference>
<dbReference type="InterPro" id="IPR000873">
    <property type="entry name" value="AMP-dep_synth/lig_dom"/>
</dbReference>
<dbReference type="PANTHER" id="PTHR43201:SF5">
    <property type="entry name" value="MEDIUM-CHAIN ACYL-COA LIGASE ACSF2, MITOCHONDRIAL"/>
    <property type="match status" value="1"/>
</dbReference>
<dbReference type="PROSITE" id="PS00455">
    <property type="entry name" value="AMP_BINDING"/>
    <property type="match status" value="1"/>
</dbReference>
<keyword evidence="5" id="KW-1185">Reference proteome</keyword>
<dbReference type="RefSeq" id="WP_268755586.1">
    <property type="nucleotide sequence ID" value="NZ_CP113836.1"/>
</dbReference>
<name>A0ABY7B0D5_9PSEU</name>
<dbReference type="EMBL" id="CP113836">
    <property type="protein sequence ID" value="WAL65429.1"/>
    <property type="molecule type" value="Genomic_DNA"/>
</dbReference>
<dbReference type="Proteomes" id="UP001163203">
    <property type="component" value="Chromosome"/>
</dbReference>
<keyword evidence="2" id="KW-0436">Ligase</keyword>
<evidence type="ECO:0000256" key="1">
    <source>
        <dbReference type="ARBA" id="ARBA00006432"/>
    </source>
</evidence>
<comment type="similarity">
    <text evidence="1">Belongs to the ATP-dependent AMP-binding enzyme family.</text>
</comment>
<organism evidence="4 5">
    <name type="scientific">Amycolatopsis cynarae</name>
    <dbReference type="NCBI Taxonomy" id="2995223"/>
    <lineage>
        <taxon>Bacteria</taxon>
        <taxon>Bacillati</taxon>
        <taxon>Actinomycetota</taxon>
        <taxon>Actinomycetes</taxon>
        <taxon>Pseudonocardiales</taxon>
        <taxon>Pseudonocardiaceae</taxon>
        <taxon>Amycolatopsis</taxon>
    </lineage>
</organism>
<reference evidence="4" key="1">
    <citation type="submission" date="2022-11" db="EMBL/GenBank/DDBJ databases">
        <authorList>
            <person name="Mo P."/>
        </authorList>
    </citation>
    <scope>NUCLEOTIDE SEQUENCE</scope>
    <source>
        <strain evidence="4">HUAS 11-8</strain>
    </source>
</reference>
<dbReference type="Pfam" id="PF00501">
    <property type="entry name" value="AMP-binding"/>
    <property type="match status" value="1"/>
</dbReference>
<protein>
    <submittedName>
        <fullName evidence="4">AMP-binding protein</fullName>
    </submittedName>
</protein>
<feature type="domain" description="AMP-dependent synthetase/ligase" evidence="3">
    <location>
        <begin position="56"/>
        <end position="336"/>
    </location>
</feature>
<dbReference type="Gene3D" id="3.40.50.12780">
    <property type="entry name" value="N-terminal domain of ligase-like"/>
    <property type="match status" value="1"/>
</dbReference>
<accession>A0ABY7B0D5</accession>
<evidence type="ECO:0000256" key="2">
    <source>
        <dbReference type="ARBA" id="ARBA00022598"/>
    </source>
</evidence>
<evidence type="ECO:0000313" key="4">
    <source>
        <dbReference type="EMBL" id="WAL65429.1"/>
    </source>
</evidence>
<proteinExistence type="inferred from homology"/>
<dbReference type="SUPFAM" id="SSF56801">
    <property type="entry name" value="Acetyl-CoA synthetase-like"/>
    <property type="match status" value="1"/>
</dbReference>
<sequence length="467" mass="49454">MTPRLIGSGVRIVDRPSGRSLGESALRAEVACVAAELAELPPGVLFLRAEVDLPSLLGYLGAFEAGRAVALLDPALAPGRLAELVRRFRPSAVIPAPTGDVPEGYHAREGRWVRRDPDGVAPHPDLAVLLATSGSTGKPRLARLSRSAILANARAIADVLGIDGDDVAPTCLPPHYSYGLSVLNSHLVAGATVVIEPSGILGRDFWDAVGEHGCTSLAAVPYHFEMLRRLDFDPVRYPRLRSVTQAGGKLRTELITEFDAKMRGAGGGLFVMYGQTEASPRMATMPAQRLAEKPGSVGPALPGGRFSIRHNDGSETTHPKITGEVVYRGPNVMMGYAEDADTLALGDRLGGVLTTGDLGYLDEEGFLFITGRLQRIGRVFGNPLSLDDLEQAARATGLGIDVVAAVPAEDKVVLFAEGIALEVCKAASQALGERLHLHSSGFDVRSIDAIPLLGSGKIDYQALTDRI</sequence>
<gene>
    <name evidence="4" type="ORF">ORV05_31820</name>
</gene>
<evidence type="ECO:0000259" key="3">
    <source>
        <dbReference type="Pfam" id="PF00501"/>
    </source>
</evidence>
<dbReference type="InterPro" id="IPR020845">
    <property type="entry name" value="AMP-binding_CS"/>
</dbReference>
<dbReference type="PANTHER" id="PTHR43201">
    <property type="entry name" value="ACYL-COA SYNTHETASE"/>
    <property type="match status" value="1"/>
</dbReference>
<evidence type="ECO:0000313" key="5">
    <source>
        <dbReference type="Proteomes" id="UP001163203"/>
    </source>
</evidence>